<proteinExistence type="predicted"/>
<feature type="region of interest" description="Disordered" evidence="1">
    <location>
        <begin position="918"/>
        <end position="938"/>
    </location>
</feature>
<feature type="region of interest" description="Disordered" evidence="1">
    <location>
        <begin position="1"/>
        <end position="52"/>
    </location>
</feature>
<gene>
    <name evidence="2" type="ORF">E3N88_02320</name>
</gene>
<dbReference type="Proteomes" id="UP000326396">
    <property type="component" value="Linkage Group LG1"/>
</dbReference>
<feature type="region of interest" description="Disordered" evidence="1">
    <location>
        <begin position="220"/>
        <end position="265"/>
    </location>
</feature>
<reference evidence="2 3" key="1">
    <citation type="submission" date="2019-05" db="EMBL/GenBank/DDBJ databases">
        <title>Mikania micrantha, genome provides insights into the molecular mechanism of rapid growth.</title>
        <authorList>
            <person name="Liu B."/>
        </authorList>
    </citation>
    <scope>NUCLEOTIDE SEQUENCE [LARGE SCALE GENOMIC DNA]</scope>
    <source>
        <strain evidence="2">NLD-2019</strain>
        <tissue evidence="2">Leaf</tissue>
    </source>
</reference>
<feature type="region of interest" description="Disordered" evidence="1">
    <location>
        <begin position="286"/>
        <end position="467"/>
    </location>
</feature>
<feature type="compositionally biased region" description="Polar residues" evidence="1">
    <location>
        <begin position="116"/>
        <end position="126"/>
    </location>
</feature>
<comment type="caution">
    <text evidence="2">The sequence shown here is derived from an EMBL/GenBank/DDBJ whole genome shotgun (WGS) entry which is preliminary data.</text>
</comment>
<feature type="compositionally biased region" description="Basic and acidic residues" evidence="1">
    <location>
        <begin position="431"/>
        <end position="442"/>
    </location>
</feature>
<organism evidence="2 3">
    <name type="scientific">Mikania micrantha</name>
    <name type="common">bitter vine</name>
    <dbReference type="NCBI Taxonomy" id="192012"/>
    <lineage>
        <taxon>Eukaryota</taxon>
        <taxon>Viridiplantae</taxon>
        <taxon>Streptophyta</taxon>
        <taxon>Embryophyta</taxon>
        <taxon>Tracheophyta</taxon>
        <taxon>Spermatophyta</taxon>
        <taxon>Magnoliopsida</taxon>
        <taxon>eudicotyledons</taxon>
        <taxon>Gunneridae</taxon>
        <taxon>Pentapetalae</taxon>
        <taxon>asterids</taxon>
        <taxon>campanulids</taxon>
        <taxon>Asterales</taxon>
        <taxon>Asteraceae</taxon>
        <taxon>Asteroideae</taxon>
        <taxon>Heliantheae alliance</taxon>
        <taxon>Eupatorieae</taxon>
        <taxon>Mikania</taxon>
    </lineage>
</organism>
<dbReference type="AlphaFoldDB" id="A0A5N6Q3G0"/>
<feature type="compositionally biased region" description="Basic and acidic residues" evidence="1">
    <location>
        <begin position="297"/>
        <end position="307"/>
    </location>
</feature>
<dbReference type="EMBL" id="SZYD01000001">
    <property type="protein sequence ID" value="KAD7479184.1"/>
    <property type="molecule type" value="Genomic_DNA"/>
</dbReference>
<feature type="compositionally biased region" description="Basic and acidic residues" evidence="1">
    <location>
        <begin position="922"/>
        <end position="938"/>
    </location>
</feature>
<evidence type="ECO:0000313" key="3">
    <source>
        <dbReference type="Proteomes" id="UP000326396"/>
    </source>
</evidence>
<feature type="compositionally biased region" description="Low complexity" evidence="1">
    <location>
        <begin position="287"/>
        <end position="296"/>
    </location>
</feature>
<evidence type="ECO:0000256" key="1">
    <source>
        <dbReference type="SAM" id="MobiDB-lite"/>
    </source>
</evidence>
<feature type="region of interest" description="Disordered" evidence="1">
    <location>
        <begin position="623"/>
        <end position="742"/>
    </location>
</feature>
<feature type="region of interest" description="Disordered" evidence="1">
    <location>
        <begin position="106"/>
        <end position="126"/>
    </location>
</feature>
<evidence type="ECO:0000313" key="2">
    <source>
        <dbReference type="EMBL" id="KAD7479184.1"/>
    </source>
</evidence>
<feature type="compositionally biased region" description="Polar residues" evidence="1">
    <location>
        <begin position="341"/>
        <end position="353"/>
    </location>
</feature>
<accession>A0A5N6Q3G0</accession>
<feature type="compositionally biased region" description="Low complexity" evidence="1">
    <location>
        <begin position="636"/>
        <end position="645"/>
    </location>
</feature>
<feature type="compositionally biased region" description="Polar residues" evidence="1">
    <location>
        <begin position="308"/>
        <end position="330"/>
    </location>
</feature>
<sequence>MSQNISENIQRDAPIIEFASHEATSLDKRLSPKSPGSYHPEMPPTHTITQAQGTPALALEEPLSPTSQTLMRVVTQLQARFPDPEPIQSEVGPSSSEGVNAGEAATTVDLNKDPQDSGTGNRTSPAATYIGEDFFEVLLNEGNPGCQETTSGGGGAGARLRTPSPHDSTPVEEGTSTQELTATITSLQARVAQLEAEVATLRLEVQTKDATILDLRRRPPVTLHPFHPDPATTTFTSPDATKKGENIPTAGSGSEAREEEGAQEVTPSLVTLTAEWDDFLGTYFQDSSSTSSSSASEDTREVAKETEQQTSNVSLEPQSPLGTKSPSETAAQVVMEDTAQEESISMKSVSPSGTEAAEALSSSPEPFVESNKESSKGIGQLEETVNAEVNSEAAAASEGPVILDVSSTEELHANEPAGEATEEISSGAKITADDKGKRKLTPEEEAEQEEMRPKKTKGRPNTSLDEERARLSALLEEKGYDFDEVINWSVPRMAAELDKVQQQEQAVDASKALSVLTKKQKEKAYRDKNKAFLLEYGFHARQLGPMKNSTMDMHIRDIKAKVARGELPSIEQIRARKESLMRGLGLGGGATIEFPLSGAGIREGEEVMCGAATKAMFPNMLPLNPKEEPISPPSSPSMDNMPISSVYKKGKKTTRKQSIPNPDPERHTQAEERRTEPSRDEDIGPQPTATTGAAVESTVEAQQARVLRSQATAQDKPRFTRRKSMAKRKKETKTIPLDSEPDTTLSVLEATSEATPKTTQTLEDMMDISRLMHEHSYIPLVNWSFNAQERIFILTDYNGEIKLVDLLHLMMLAKPYIFDLDMLPLNNPDNGADGRSAIRLIRKRAQVLRGTWKPSIGVSLNKHLRKEEVILRKQHCFRRITGSCRRLYKTTASEESSYALKTKTSEVYPLTKTVAAYSHSTKGTDTRHAGLSKDKDNM</sequence>
<name>A0A5N6Q3G0_9ASTR</name>
<protein>
    <submittedName>
        <fullName evidence="2">Uncharacterized protein</fullName>
    </submittedName>
</protein>
<feature type="compositionally biased region" description="Basic residues" evidence="1">
    <location>
        <begin position="719"/>
        <end position="731"/>
    </location>
</feature>
<feature type="compositionally biased region" description="Basic and acidic residues" evidence="1">
    <location>
        <begin position="663"/>
        <end position="682"/>
    </location>
</feature>
<dbReference type="OrthoDB" id="1749170at2759"/>
<feature type="region of interest" description="Disordered" evidence="1">
    <location>
        <begin position="144"/>
        <end position="178"/>
    </location>
</feature>
<feature type="compositionally biased region" description="Low complexity" evidence="1">
    <location>
        <begin position="382"/>
        <end position="398"/>
    </location>
</feature>
<keyword evidence="3" id="KW-1185">Reference proteome</keyword>